<keyword evidence="1" id="KW-0472">Membrane</keyword>
<dbReference type="PANTHER" id="PTHR39069">
    <property type="entry name" value="ECDYSONE-INDUCIBLE GENE E1, ISOFORM A"/>
    <property type="match status" value="1"/>
</dbReference>
<keyword evidence="1" id="KW-1133">Transmembrane helix</keyword>
<proteinExistence type="predicted"/>
<organism evidence="3 4">
    <name type="scientific">Nicrophorus vespilloides</name>
    <name type="common">Boreal carrion beetle</name>
    <dbReference type="NCBI Taxonomy" id="110193"/>
    <lineage>
        <taxon>Eukaryota</taxon>
        <taxon>Metazoa</taxon>
        <taxon>Ecdysozoa</taxon>
        <taxon>Arthropoda</taxon>
        <taxon>Hexapoda</taxon>
        <taxon>Insecta</taxon>
        <taxon>Pterygota</taxon>
        <taxon>Neoptera</taxon>
        <taxon>Endopterygota</taxon>
        <taxon>Coleoptera</taxon>
        <taxon>Polyphaga</taxon>
        <taxon>Staphyliniformia</taxon>
        <taxon>Silphidae</taxon>
        <taxon>Nicrophorinae</taxon>
        <taxon>Nicrophorus</taxon>
    </lineage>
</organism>
<dbReference type="PANTHER" id="PTHR39069:SF8">
    <property type="entry name" value="FI17111P1"/>
    <property type="match status" value="1"/>
</dbReference>
<dbReference type="InterPro" id="IPR006149">
    <property type="entry name" value="EB_dom"/>
</dbReference>
<accession>A0ABM1ML45</accession>
<evidence type="ECO:0000313" key="3">
    <source>
        <dbReference type="Proteomes" id="UP000695000"/>
    </source>
</evidence>
<keyword evidence="3" id="KW-1185">Reference proteome</keyword>
<evidence type="ECO:0000256" key="1">
    <source>
        <dbReference type="SAM" id="Phobius"/>
    </source>
</evidence>
<dbReference type="Proteomes" id="UP000695000">
    <property type="component" value="Unplaced"/>
</dbReference>
<name>A0ABM1ML45_NICVS</name>
<sequence length="208" mass="23865">MLNTYKGCRHTNLITFNSKIHTHIIPYLFIYIEIMKVLLLFLICFVASVKMDVEVTSNVDCLLDKDCKENSFCFDRNINKKGKCKCNRDFFLINPRNYKCVQAASTLRIPGTCEQSEQCTKRFVNSECKNKQCVCLTDFHDSGNRCIQSKHLGDDCISDDECVDATICTNGKCGKKDANKIDDQRNINIFLLLISSTDIELLRKTFKI</sequence>
<keyword evidence="1" id="KW-0812">Transmembrane</keyword>
<feature type="domain" description="EB" evidence="2">
    <location>
        <begin position="135"/>
        <end position="173"/>
    </location>
</feature>
<dbReference type="Pfam" id="PF01683">
    <property type="entry name" value="EB"/>
    <property type="match status" value="1"/>
</dbReference>
<feature type="transmembrane region" description="Helical" evidence="1">
    <location>
        <begin position="24"/>
        <end position="47"/>
    </location>
</feature>
<dbReference type="RefSeq" id="XP_017775295.1">
    <property type="nucleotide sequence ID" value="XM_017919806.1"/>
</dbReference>
<evidence type="ECO:0000313" key="4">
    <source>
        <dbReference type="RefSeq" id="XP_017775295.1"/>
    </source>
</evidence>
<dbReference type="GeneID" id="108561699"/>
<evidence type="ECO:0000259" key="2">
    <source>
        <dbReference type="Pfam" id="PF01683"/>
    </source>
</evidence>
<reference evidence="4" key="1">
    <citation type="submission" date="2025-08" db="UniProtKB">
        <authorList>
            <consortium name="RefSeq"/>
        </authorList>
    </citation>
    <scope>IDENTIFICATION</scope>
    <source>
        <tissue evidence="4">Whole Larva</tissue>
    </source>
</reference>
<gene>
    <name evidence="4" type="primary">LOC108561699</name>
</gene>
<protein>
    <submittedName>
        <fullName evidence="4">Uncharacterized protein LOC108561699</fullName>
    </submittedName>
</protein>